<dbReference type="AlphaFoldDB" id="A0A7R9HHF1"/>
<feature type="region of interest" description="Disordered" evidence="1">
    <location>
        <begin position="63"/>
        <end position="88"/>
    </location>
</feature>
<evidence type="ECO:0000256" key="1">
    <source>
        <dbReference type="SAM" id="MobiDB-lite"/>
    </source>
</evidence>
<gene>
    <name evidence="2" type="ORF">TPSB3V08_LOCUS13037</name>
</gene>
<proteinExistence type="predicted"/>
<dbReference type="EMBL" id="OD021947">
    <property type="protein sequence ID" value="CAD7419563.1"/>
    <property type="molecule type" value="Genomic_DNA"/>
</dbReference>
<accession>A0A7R9HHF1</accession>
<name>A0A7R9HHF1_TIMPO</name>
<reference evidence="2" key="1">
    <citation type="submission" date="2020-11" db="EMBL/GenBank/DDBJ databases">
        <authorList>
            <person name="Tran Van P."/>
        </authorList>
    </citation>
    <scope>NUCLEOTIDE SEQUENCE</scope>
</reference>
<feature type="compositionally biased region" description="Polar residues" evidence="1">
    <location>
        <begin position="63"/>
        <end position="72"/>
    </location>
</feature>
<sequence length="88" mass="10112">MYRLHSLACPGVLPGKTVVKTATSLSRTNHSLLVRYERIHVYVRHVEKSYFYWSTGDQRVPNISEQSGQSRDVLNFRGTARDDETEIS</sequence>
<protein>
    <submittedName>
        <fullName evidence="2">Uncharacterized protein</fullName>
    </submittedName>
</protein>
<organism evidence="2">
    <name type="scientific">Timema poppense</name>
    <name type="common">Walking stick</name>
    <dbReference type="NCBI Taxonomy" id="170557"/>
    <lineage>
        <taxon>Eukaryota</taxon>
        <taxon>Metazoa</taxon>
        <taxon>Ecdysozoa</taxon>
        <taxon>Arthropoda</taxon>
        <taxon>Hexapoda</taxon>
        <taxon>Insecta</taxon>
        <taxon>Pterygota</taxon>
        <taxon>Neoptera</taxon>
        <taxon>Polyneoptera</taxon>
        <taxon>Phasmatodea</taxon>
        <taxon>Timematodea</taxon>
        <taxon>Timematoidea</taxon>
        <taxon>Timematidae</taxon>
        <taxon>Timema</taxon>
    </lineage>
</organism>
<evidence type="ECO:0000313" key="2">
    <source>
        <dbReference type="EMBL" id="CAD7419563.1"/>
    </source>
</evidence>